<dbReference type="Pfam" id="PF11523">
    <property type="entry name" value="DUF3223"/>
    <property type="match status" value="1"/>
</dbReference>
<dbReference type="FunFam" id="3.10.450.40:FF:000016">
    <property type="entry name" value="Predicted protein"/>
    <property type="match status" value="1"/>
</dbReference>
<feature type="compositionally biased region" description="Basic residues" evidence="1">
    <location>
        <begin position="202"/>
        <end position="215"/>
    </location>
</feature>
<gene>
    <name evidence="2" type="ORF">L195_g026325</name>
</gene>
<sequence>MTETAAPEVIENAEPAEVSAVDSAMKDESNQKRTRDEDEKGVSKKQKKKKKQKVEAEEKKKVVEAEEKKKPSGPVKLGHKTFASSLELFDYFNTFLHAWRPNLNVNKGPISPEFGREYEHTMLLELLMKGHPEAEKKISGETCAFQVRRHPTWKSKCFFLIKEDDSADDFSFRKCVDNILPLPEAMQVKHDANTALACPGGGKHRGGGKKGKSKH</sequence>
<accession>A0A2K3NJ07</accession>
<comment type="caution">
    <text evidence="2">The sequence shown here is derived from an EMBL/GenBank/DDBJ whole genome shotgun (WGS) entry which is preliminary data.</text>
</comment>
<dbReference type="Gene3D" id="3.10.450.40">
    <property type="match status" value="1"/>
</dbReference>
<reference evidence="2 3" key="2">
    <citation type="journal article" date="2017" name="Front. Plant Sci.">
        <title>Gene Classification and Mining of Molecular Markers Useful in Red Clover (Trifolium pratense) Breeding.</title>
        <authorList>
            <person name="Istvanek J."/>
            <person name="Dluhosova J."/>
            <person name="Dluhos P."/>
            <person name="Patkova L."/>
            <person name="Nedelnik J."/>
            <person name="Repkova J."/>
        </authorList>
    </citation>
    <scope>NUCLEOTIDE SEQUENCE [LARGE SCALE GENOMIC DNA]</scope>
    <source>
        <strain evidence="3">cv. Tatra</strain>
        <tissue evidence="2">Young leaves</tissue>
    </source>
</reference>
<organism evidence="2 3">
    <name type="scientific">Trifolium pratense</name>
    <name type="common">Red clover</name>
    <dbReference type="NCBI Taxonomy" id="57577"/>
    <lineage>
        <taxon>Eukaryota</taxon>
        <taxon>Viridiplantae</taxon>
        <taxon>Streptophyta</taxon>
        <taxon>Embryophyta</taxon>
        <taxon>Tracheophyta</taxon>
        <taxon>Spermatophyta</taxon>
        <taxon>Magnoliopsida</taxon>
        <taxon>eudicotyledons</taxon>
        <taxon>Gunneridae</taxon>
        <taxon>Pentapetalae</taxon>
        <taxon>rosids</taxon>
        <taxon>fabids</taxon>
        <taxon>Fabales</taxon>
        <taxon>Fabaceae</taxon>
        <taxon>Papilionoideae</taxon>
        <taxon>50 kb inversion clade</taxon>
        <taxon>NPAAA clade</taxon>
        <taxon>Hologalegina</taxon>
        <taxon>IRL clade</taxon>
        <taxon>Trifolieae</taxon>
        <taxon>Trifolium</taxon>
    </lineage>
</organism>
<evidence type="ECO:0000313" key="2">
    <source>
        <dbReference type="EMBL" id="PNY03003.1"/>
    </source>
</evidence>
<feature type="region of interest" description="Disordered" evidence="1">
    <location>
        <begin position="1"/>
        <end position="77"/>
    </location>
</feature>
<dbReference type="InterPro" id="IPR044673">
    <property type="entry name" value="DCL-like"/>
</dbReference>
<dbReference type="STRING" id="57577.A0A2K3NJ07"/>
<name>A0A2K3NJ07_TRIPR</name>
<dbReference type="ExpressionAtlas" id="A0A2K3NJ07">
    <property type="expression patterns" value="baseline"/>
</dbReference>
<dbReference type="GO" id="GO:0005634">
    <property type="term" value="C:nucleus"/>
    <property type="evidence" value="ECO:0007669"/>
    <property type="project" value="TreeGrafter"/>
</dbReference>
<evidence type="ECO:0000256" key="1">
    <source>
        <dbReference type="SAM" id="MobiDB-lite"/>
    </source>
</evidence>
<evidence type="ECO:0000313" key="3">
    <source>
        <dbReference type="Proteomes" id="UP000236291"/>
    </source>
</evidence>
<dbReference type="AlphaFoldDB" id="A0A2K3NJ07"/>
<dbReference type="GO" id="GO:1901259">
    <property type="term" value="P:chloroplast rRNA processing"/>
    <property type="evidence" value="ECO:0007669"/>
    <property type="project" value="TreeGrafter"/>
</dbReference>
<proteinExistence type="predicted"/>
<feature type="compositionally biased region" description="Basic residues" evidence="1">
    <location>
        <begin position="43"/>
        <end position="52"/>
    </location>
</feature>
<dbReference type="GO" id="GO:0009507">
    <property type="term" value="C:chloroplast"/>
    <property type="evidence" value="ECO:0007669"/>
    <property type="project" value="TreeGrafter"/>
</dbReference>
<feature type="compositionally biased region" description="Basic and acidic residues" evidence="1">
    <location>
        <begin position="53"/>
        <end position="70"/>
    </location>
</feature>
<dbReference type="Proteomes" id="UP000236291">
    <property type="component" value="Unassembled WGS sequence"/>
</dbReference>
<dbReference type="PANTHER" id="PTHR33415:SF12">
    <property type="entry name" value="PROTEIN EMBRYO DEFECTIVE 514"/>
    <property type="match status" value="1"/>
</dbReference>
<dbReference type="EMBL" id="ASHM01022092">
    <property type="protein sequence ID" value="PNY03003.1"/>
    <property type="molecule type" value="Genomic_DNA"/>
</dbReference>
<reference evidence="2 3" key="1">
    <citation type="journal article" date="2014" name="Am. J. Bot.">
        <title>Genome assembly and annotation for red clover (Trifolium pratense; Fabaceae).</title>
        <authorList>
            <person name="Istvanek J."/>
            <person name="Jaros M."/>
            <person name="Krenek A."/>
            <person name="Repkova J."/>
        </authorList>
    </citation>
    <scope>NUCLEOTIDE SEQUENCE [LARGE SCALE GENOMIC DNA]</scope>
    <source>
        <strain evidence="3">cv. Tatra</strain>
        <tissue evidence="2">Young leaves</tissue>
    </source>
</reference>
<feature type="region of interest" description="Disordered" evidence="1">
    <location>
        <begin position="196"/>
        <end position="215"/>
    </location>
</feature>
<dbReference type="GO" id="GO:0017126">
    <property type="term" value="P:nucleologenesis"/>
    <property type="evidence" value="ECO:0007669"/>
    <property type="project" value="TreeGrafter"/>
</dbReference>
<protein>
    <submittedName>
        <fullName evidence="2">Protein DCL chloroplastic-like</fullName>
    </submittedName>
</protein>
<dbReference type="PANTHER" id="PTHR33415">
    <property type="entry name" value="PROTEIN EMBRYO DEFECTIVE 514"/>
    <property type="match status" value="1"/>
</dbReference>
<feature type="compositionally biased region" description="Basic and acidic residues" evidence="1">
    <location>
        <begin position="24"/>
        <end position="42"/>
    </location>
</feature>
<dbReference type="GO" id="GO:0009658">
    <property type="term" value="P:chloroplast organization"/>
    <property type="evidence" value="ECO:0007669"/>
    <property type="project" value="TreeGrafter"/>
</dbReference>